<evidence type="ECO:0000313" key="2">
    <source>
        <dbReference type="Proteomes" id="UP000034231"/>
    </source>
</evidence>
<reference evidence="1 2" key="1">
    <citation type="journal article" date="2015" name="Nature">
        <title>rRNA introns, odd ribosomes, and small enigmatic genomes across a large radiation of phyla.</title>
        <authorList>
            <person name="Brown C.T."/>
            <person name="Hug L.A."/>
            <person name="Thomas B.C."/>
            <person name="Sharon I."/>
            <person name="Castelle C.J."/>
            <person name="Singh A."/>
            <person name="Wilkins M.J."/>
            <person name="Williams K.H."/>
            <person name="Banfield J.F."/>
        </authorList>
    </citation>
    <scope>NUCLEOTIDE SEQUENCE [LARGE SCALE GENOMIC DNA]</scope>
</reference>
<sequence>MAIKKPGDKPSIFFKIASQVEKERLSEIVGKGIRRKFQVKNHKLYSPVLGEKSELSCMETMGVVTISSPEAEIISGAGGFDKDNKFVLPRYHFGPLAQLDMEVAMYQLANTPKMKKLINRSRADNSGIIYFAREGHLTNWQRALFLVDETKNIPSTIVAMSHKDCENIYTRESQLSVKPNLEGFNLNNLEILYISDPVASGMQHVKMLEELVKIGCKPKTVVTIAPMATAFGMRVISLACKKLKVNFVGGCCSALLESTKPLRYYSPYPAANENQVVDANLHSFVRKFFGDKLNKACIRCNWTGTFLGGPKMPLEASEEELRSVGSSNQEMLNICNKVTVEEAKKSGVYERLIPYSTRLMQSK</sequence>
<proteinExistence type="predicted"/>
<dbReference type="Proteomes" id="UP000034231">
    <property type="component" value="Unassembled WGS sequence"/>
</dbReference>
<accession>A0A0G0I4Y4</accession>
<gene>
    <name evidence="1" type="ORF">US68_C0006G0078</name>
</gene>
<dbReference type="EMBL" id="LBTX01000006">
    <property type="protein sequence ID" value="KKQ50398.1"/>
    <property type="molecule type" value="Genomic_DNA"/>
</dbReference>
<comment type="caution">
    <text evidence="1">The sequence shown here is derived from an EMBL/GenBank/DDBJ whole genome shotgun (WGS) entry which is preliminary data.</text>
</comment>
<organism evidence="1 2">
    <name type="scientific">Candidatus Shapirobacteria bacterium GW2011_GWE1_38_10</name>
    <dbReference type="NCBI Taxonomy" id="1618488"/>
    <lineage>
        <taxon>Bacteria</taxon>
        <taxon>Candidatus Shapironibacteriota</taxon>
    </lineage>
</organism>
<dbReference type="AlphaFoldDB" id="A0A0G0I4Y4"/>
<name>A0A0G0I4Y4_9BACT</name>
<protein>
    <submittedName>
        <fullName evidence="1">Uncharacterized protein</fullName>
    </submittedName>
</protein>
<evidence type="ECO:0000313" key="1">
    <source>
        <dbReference type="EMBL" id="KKQ50398.1"/>
    </source>
</evidence>